<accession>A0A7W4NQH6</accession>
<gene>
    <name evidence="1" type="ORF">HLH48_20605</name>
</gene>
<protein>
    <submittedName>
        <fullName evidence="1">Uncharacterized protein</fullName>
    </submittedName>
</protein>
<evidence type="ECO:0000313" key="2">
    <source>
        <dbReference type="Proteomes" id="UP000589085"/>
    </source>
</evidence>
<name>A0A7W4NQH6_9PROT</name>
<organism evidence="1 2">
    <name type="scientific">Gluconacetobacter sacchari</name>
    <dbReference type="NCBI Taxonomy" id="92759"/>
    <lineage>
        <taxon>Bacteria</taxon>
        <taxon>Pseudomonadati</taxon>
        <taxon>Pseudomonadota</taxon>
        <taxon>Alphaproteobacteria</taxon>
        <taxon>Acetobacterales</taxon>
        <taxon>Acetobacteraceae</taxon>
        <taxon>Gluconacetobacter</taxon>
    </lineage>
</organism>
<sequence length="67" mass="7351">MQEQAARATDGEAGFFSVEVRKMSIPDRRELLVREGSGLSLRQQCALLGLSRSAVYRKPQAATRDAA</sequence>
<evidence type="ECO:0000313" key="1">
    <source>
        <dbReference type="EMBL" id="MBB2162521.1"/>
    </source>
</evidence>
<dbReference type="EMBL" id="JABEQJ010000041">
    <property type="protein sequence ID" value="MBB2162521.1"/>
    <property type="molecule type" value="Genomic_DNA"/>
</dbReference>
<proteinExistence type="predicted"/>
<dbReference type="AlphaFoldDB" id="A0A7W4NQH6"/>
<dbReference type="RefSeq" id="WP_182999342.1">
    <property type="nucleotide sequence ID" value="NZ_JABEQJ010000041.1"/>
</dbReference>
<dbReference type="Proteomes" id="UP000589085">
    <property type="component" value="Unassembled WGS sequence"/>
</dbReference>
<comment type="caution">
    <text evidence="1">The sequence shown here is derived from an EMBL/GenBank/DDBJ whole genome shotgun (WGS) entry which is preliminary data.</text>
</comment>
<reference evidence="1 2" key="1">
    <citation type="submission" date="2020-04" db="EMBL/GenBank/DDBJ databases">
        <title>Description of novel Gluconacetobacter.</title>
        <authorList>
            <person name="Sombolestani A."/>
        </authorList>
    </citation>
    <scope>NUCLEOTIDE SEQUENCE [LARGE SCALE GENOMIC DNA]</scope>
    <source>
        <strain evidence="1 2">LMG 19747</strain>
    </source>
</reference>